<gene>
    <name evidence="3" type="ORF">GCM10023217_27460</name>
</gene>
<evidence type="ECO:0000256" key="1">
    <source>
        <dbReference type="SAM" id="MobiDB-lite"/>
    </source>
</evidence>
<feature type="region of interest" description="Disordered" evidence="1">
    <location>
        <begin position="1"/>
        <end position="37"/>
    </location>
</feature>
<accession>A0ABP8ZE71</accession>
<keyword evidence="2" id="KW-0472">Membrane</keyword>
<keyword evidence="4" id="KW-1185">Reference proteome</keyword>
<sequence>MAESKKPRSSKSSKSRAERGAEVAEQNTTKGGSFHASPEAKSTALKLRIVAMVLWIVAIGLEIFTIVWALLPDKPVNTWLIIGLIIGIAVLTLGGSLLWKKANRYDPASEKDKVRFFVQNQLGVIMTILAFLPLIVLIFLDKNMDGKQKGILGTVAIAVAVLVGVFSFDKDAPSVEQYSVETNVVKELTGEDKVFWTKNGSAFHVCAEVPDLSRSKDIQNGTVTAAHEAGIPRLTKKWVSEATKNCGYTTADVDRVLGNVDDVSRTLDEGQVIEQSGELEVAPEVIDEEPTPAPNETAPNETAPATTTPATRTPATSAR</sequence>
<feature type="transmembrane region" description="Helical" evidence="2">
    <location>
        <begin position="151"/>
        <end position="168"/>
    </location>
</feature>
<evidence type="ECO:0000313" key="3">
    <source>
        <dbReference type="EMBL" id="GAA4754359.1"/>
    </source>
</evidence>
<dbReference type="Proteomes" id="UP001500822">
    <property type="component" value="Unassembled WGS sequence"/>
</dbReference>
<organism evidence="3 4">
    <name type="scientific">Gordonia alkaliphila</name>
    <dbReference type="NCBI Taxonomy" id="1053547"/>
    <lineage>
        <taxon>Bacteria</taxon>
        <taxon>Bacillati</taxon>
        <taxon>Actinomycetota</taxon>
        <taxon>Actinomycetes</taxon>
        <taxon>Mycobacteriales</taxon>
        <taxon>Gordoniaceae</taxon>
        <taxon>Gordonia</taxon>
    </lineage>
</organism>
<comment type="caution">
    <text evidence="3">The sequence shown here is derived from an EMBL/GenBank/DDBJ whole genome shotgun (WGS) entry which is preliminary data.</text>
</comment>
<reference evidence="4" key="1">
    <citation type="journal article" date="2019" name="Int. J. Syst. Evol. Microbiol.">
        <title>The Global Catalogue of Microorganisms (GCM) 10K type strain sequencing project: providing services to taxonomists for standard genome sequencing and annotation.</title>
        <authorList>
            <consortium name="The Broad Institute Genomics Platform"/>
            <consortium name="The Broad Institute Genome Sequencing Center for Infectious Disease"/>
            <person name="Wu L."/>
            <person name="Ma J."/>
        </authorList>
    </citation>
    <scope>NUCLEOTIDE SEQUENCE [LARGE SCALE GENOMIC DNA]</scope>
    <source>
        <strain evidence="4">JCM 18077</strain>
    </source>
</reference>
<feature type="transmembrane region" description="Helical" evidence="2">
    <location>
        <begin position="120"/>
        <end position="139"/>
    </location>
</feature>
<feature type="transmembrane region" description="Helical" evidence="2">
    <location>
        <begin position="49"/>
        <end position="71"/>
    </location>
</feature>
<keyword evidence="2" id="KW-0812">Transmembrane</keyword>
<evidence type="ECO:0000313" key="4">
    <source>
        <dbReference type="Proteomes" id="UP001500822"/>
    </source>
</evidence>
<feature type="transmembrane region" description="Helical" evidence="2">
    <location>
        <begin position="77"/>
        <end position="99"/>
    </location>
</feature>
<dbReference type="RefSeq" id="WP_345313935.1">
    <property type="nucleotide sequence ID" value="NZ_BAABIE010000013.1"/>
</dbReference>
<feature type="compositionally biased region" description="Low complexity" evidence="1">
    <location>
        <begin position="294"/>
        <end position="319"/>
    </location>
</feature>
<proteinExistence type="predicted"/>
<evidence type="ECO:0000256" key="2">
    <source>
        <dbReference type="SAM" id="Phobius"/>
    </source>
</evidence>
<name>A0ABP8ZE71_9ACTN</name>
<feature type="region of interest" description="Disordered" evidence="1">
    <location>
        <begin position="275"/>
        <end position="319"/>
    </location>
</feature>
<protein>
    <submittedName>
        <fullName evidence="3">Uncharacterized protein</fullName>
    </submittedName>
</protein>
<keyword evidence="2" id="KW-1133">Transmembrane helix</keyword>
<dbReference type="EMBL" id="BAABIE010000013">
    <property type="protein sequence ID" value="GAA4754359.1"/>
    <property type="molecule type" value="Genomic_DNA"/>
</dbReference>